<evidence type="ECO:0000256" key="5">
    <source>
        <dbReference type="ARBA" id="ARBA00022679"/>
    </source>
</evidence>
<evidence type="ECO:0000256" key="4">
    <source>
        <dbReference type="ARBA" id="ARBA00022553"/>
    </source>
</evidence>
<dbReference type="PROSITE" id="PS50109">
    <property type="entry name" value="HIS_KIN"/>
    <property type="match status" value="1"/>
</dbReference>
<keyword evidence="6 12" id="KW-0812">Transmembrane</keyword>
<dbReference type="Gene3D" id="3.30.565.10">
    <property type="entry name" value="Histidine kinase-like ATPase, C-terminal domain"/>
    <property type="match status" value="1"/>
</dbReference>
<evidence type="ECO:0000313" key="15">
    <source>
        <dbReference type="EMBL" id="NVN30268.1"/>
    </source>
</evidence>
<evidence type="ECO:0000256" key="3">
    <source>
        <dbReference type="ARBA" id="ARBA00012438"/>
    </source>
</evidence>
<dbReference type="Pfam" id="PF00672">
    <property type="entry name" value="HAMP"/>
    <property type="match status" value="1"/>
</dbReference>
<evidence type="ECO:0000256" key="8">
    <source>
        <dbReference type="ARBA" id="ARBA00022989"/>
    </source>
</evidence>
<feature type="domain" description="HAMP" evidence="14">
    <location>
        <begin position="195"/>
        <end position="242"/>
    </location>
</feature>
<dbReference type="InterPro" id="IPR004358">
    <property type="entry name" value="Sig_transdc_His_kin-like_C"/>
</dbReference>
<keyword evidence="4" id="KW-0597">Phosphoprotein</keyword>
<dbReference type="SUPFAM" id="SSF47384">
    <property type="entry name" value="Homodimeric domain of signal transducing histidine kinase"/>
    <property type="match status" value="1"/>
</dbReference>
<evidence type="ECO:0000256" key="12">
    <source>
        <dbReference type="SAM" id="Phobius"/>
    </source>
</evidence>
<keyword evidence="8 12" id="KW-1133">Transmembrane helix</keyword>
<dbReference type="GO" id="GO:0000155">
    <property type="term" value="F:phosphorelay sensor kinase activity"/>
    <property type="evidence" value="ECO:0007669"/>
    <property type="project" value="InterPro"/>
</dbReference>
<dbReference type="Proteomes" id="UP000565205">
    <property type="component" value="Unassembled WGS sequence"/>
</dbReference>
<evidence type="ECO:0000256" key="10">
    <source>
        <dbReference type="ARBA" id="ARBA00023136"/>
    </source>
</evidence>
<dbReference type="InterPro" id="IPR003594">
    <property type="entry name" value="HATPase_dom"/>
</dbReference>
<keyword evidence="10 12" id="KW-0472">Membrane</keyword>
<evidence type="ECO:0000256" key="6">
    <source>
        <dbReference type="ARBA" id="ARBA00022692"/>
    </source>
</evidence>
<dbReference type="PROSITE" id="PS50885">
    <property type="entry name" value="HAMP"/>
    <property type="match status" value="1"/>
</dbReference>
<feature type="domain" description="Histidine kinase" evidence="13">
    <location>
        <begin position="250"/>
        <end position="474"/>
    </location>
</feature>
<evidence type="ECO:0000259" key="14">
    <source>
        <dbReference type="PROSITE" id="PS50885"/>
    </source>
</evidence>
<dbReference type="InterPro" id="IPR036097">
    <property type="entry name" value="HisK_dim/P_sf"/>
</dbReference>
<dbReference type="Gene3D" id="6.10.340.10">
    <property type="match status" value="1"/>
</dbReference>
<feature type="region of interest" description="Disordered" evidence="11">
    <location>
        <begin position="475"/>
        <end position="495"/>
    </location>
</feature>
<comment type="catalytic activity">
    <reaction evidence="1">
        <text>ATP + protein L-histidine = ADP + protein N-phospho-L-histidine.</text>
        <dbReference type="EC" id="2.7.13.3"/>
    </reaction>
</comment>
<name>A0A850NTM9_9PROT</name>
<protein>
    <recommendedName>
        <fullName evidence="3">histidine kinase</fullName>
        <ecNumber evidence="3">2.7.13.3</ecNumber>
    </recommendedName>
</protein>
<proteinExistence type="predicted"/>
<dbReference type="InterPro" id="IPR005467">
    <property type="entry name" value="His_kinase_dom"/>
</dbReference>
<evidence type="ECO:0000256" key="9">
    <source>
        <dbReference type="ARBA" id="ARBA00023012"/>
    </source>
</evidence>
<dbReference type="InterPro" id="IPR036890">
    <property type="entry name" value="HATPase_C_sf"/>
</dbReference>
<keyword evidence="5" id="KW-0808">Transferase</keyword>
<keyword evidence="7" id="KW-0418">Kinase</keyword>
<evidence type="ECO:0000256" key="1">
    <source>
        <dbReference type="ARBA" id="ARBA00000085"/>
    </source>
</evidence>
<dbReference type="SMART" id="SM00304">
    <property type="entry name" value="HAMP"/>
    <property type="match status" value="1"/>
</dbReference>
<dbReference type="SUPFAM" id="SSF55874">
    <property type="entry name" value="ATPase domain of HSP90 chaperone/DNA topoisomerase II/histidine kinase"/>
    <property type="match status" value="1"/>
</dbReference>
<reference evidence="15 16" key="1">
    <citation type="submission" date="2020-06" db="EMBL/GenBank/DDBJ databases">
        <title>Description of novel acetic acid bacteria.</title>
        <authorList>
            <person name="Sombolestani A."/>
        </authorList>
    </citation>
    <scope>NUCLEOTIDE SEQUENCE [LARGE SCALE GENOMIC DNA]</scope>
    <source>
        <strain evidence="15 16">LMG 26838</strain>
    </source>
</reference>
<feature type="transmembrane region" description="Helical" evidence="12">
    <location>
        <begin position="21"/>
        <end position="44"/>
    </location>
</feature>
<dbReference type="SMART" id="SM00388">
    <property type="entry name" value="HisKA"/>
    <property type="match status" value="1"/>
</dbReference>
<dbReference type="SUPFAM" id="SSF158472">
    <property type="entry name" value="HAMP domain-like"/>
    <property type="match status" value="1"/>
</dbReference>
<evidence type="ECO:0000259" key="13">
    <source>
        <dbReference type="PROSITE" id="PS50109"/>
    </source>
</evidence>
<evidence type="ECO:0000256" key="2">
    <source>
        <dbReference type="ARBA" id="ARBA00004370"/>
    </source>
</evidence>
<evidence type="ECO:0000313" key="16">
    <source>
        <dbReference type="Proteomes" id="UP000565205"/>
    </source>
</evidence>
<dbReference type="SMART" id="SM00387">
    <property type="entry name" value="HATPase_c"/>
    <property type="match status" value="1"/>
</dbReference>
<comment type="caution">
    <text evidence="15">The sequence shown here is derived from an EMBL/GenBank/DDBJ whole genome shotgun (WGS) entry which is preliminary data.</text>
</comment>
<dbReference type="Pfam" id="PF02518">
    <property type="entry name" value="HATPase_c"/>
    <property type="match status" value="1"/>
</dbReference>
<accession>A0A850NTM9</accession>
<feature type="compositionally biased region" description="Pro residues" evidence="11">
    <location>
        <begin position="486"/>
        <end position="495"/>
    </location>
</feature>
<dbReference type="CDD" id="cd00082">
    <property type="entry name" value="HisKA"/>
    <property type="match status" value="1"/>
</dbReference>
<dbReference type="EC" id="2.7.13.3" evidence="3"/>
<sequence length="495" mass="53790">MRRRLRSARGVLLRLWRSTSLRLALIFGAVFAIAALSFMLFIWWRTVNLLQEQVRVAIDADVLALTERWQEGGPSAVAVSIGDRVEQDVDDDTLYLLMDASGHPLAGNLTVWPTGFNDPSQWYQGRVHRAGTFAMAEIRVVGLPDGFRLLVGRDVRARDTLRHLLADTLFYAMLLVTALGLVGAVAVRGLFRRMIRNISRTTEAIASGRLDQRLPLSGTGDEFDNVSNTINHMLDRIAHLMDGVKQVSNAIAHDLRTPITRARTRLEDAALHAQGEGELRAAIERAVGELDDITAVFEALLRIAEIEAGSRRSAFAEIDLGPLLEDLGELYAAVAEDQGLELVLTVPQTLRVLGDRSLIQQAVSNLLDNAMKFSACAAPGGVVTLSASREIRAGEGRDAFAARIVVTDCGIGMDEADLARATERFFRSERARSTRGSGLGLALVEAVAHLHGGTLMLENVHPGLRCTLTLRAEPEPRRLEGSLAAPSPPGASSPP</sequence>
<dbReference type="CDD" id="cd06225">
    <property type="entry name" value="HAMP"/>
    <property type="match status" value="1"/>
</dbReference>
<keyword evidence="9" id="KW-0902">Two-component regulatory system</keyword>
<evidence type="ECO:0000256" key="11">
    <source>
        <dbReference type="SAM" id="MobiDB-lite"/>
    </source>
</evidence>
<dbReference type="EMBL" id="JABXXQ010000125">
    <property type="protein sequence ID" value="NVN30268.1"/>
    <property type="molecule type" value="Genomic_DNA"/>
</dbReference>
<evidence type="ECO:0000256" key="7">
    <source>
        <dbReference type="ARBA" id="ARBA00022777"/>
    </source>
</evidence>
<dbReference type="InterPro" id="IPR003660">
    <property type="entry name" value="HAMP_dom"/>
</dbReference>
<gene>
    <name evidence="15" type="ORF">HUK83_07970</name>
</gene>
<feature type="transmembrane region" description="Helical" evidence="12">
    <location>
        <begin position="169"/>
        <end position="191"/>
    </location>
</feature>
<dbReference type="CDD" id="cd00075">
    <property type="entry name" value="HATPase"/>
    <property type="match status" value="1"/>
</dbReference>
<dbReference type="InterPro" id="IPR050428">
    <property type="entry name" value="TCS_sensor_his_kinase"/>
</dbReference>
<dbReference type="PRINTS" id="PR00344">
    <property type="entry name" value="BCTRLSENSOR"/>
</dbReference>
<dbReference type="PANTHER" id="PTHR45436:SF8">
    <property type="entry name" value="HISTIDINE KINASE"/>
    <property type="match status" value="1"/>
</dbReference>
<dbReference type="InterPro" id="IPR003661">
    <property type="entry name" value="HisK_dim/P_dom"/>
</dbReference>
<comment type="subcellular location">
    <subcellularLocation>
        <location evidence="2">Membrane</location>
    </subcellularLocation>
</comment>
<dbReference type="PANTHER" id="PTHR45436">
    <property type="entry name" value="SENSOR HISTIDINE KINASE YKOH"/>
    <property type="match status" value="1"/>
</dbReference>
<dbReference type="GO" id="GO:0005886">
    <property type="term" value="C:plasma membrane"/>
    <property type="evidence" value="ECO:0007669"/>
    <property type="project" value="TreeGrafter"/>
</dbReference>
<organism evidence="15 16">
    <name type="scientific">Endobacter medicaginis</name>
    <dbReference type="NCBI Taxonomy" id="1181271"/>
    <lineage>
        <taxon>Bacteria</taxon>
        <taxon>Pseudomonadati</taxon>
        <taxon>Pseudomonadota</taxon>
        <taxon>Alphaproteobacteria</taxon>
        <taxon>Acetobacterales</taxon>
        <taxon>Acetobacteraceae</taxon>
        <taxon>Endobacter</taxon>
    </lineage>
</organism>
<dbReference type="AlphaFoldDB" id="A0A850NTM9"/>